<evidence type="ECO:0000313" key="1">
    <source>
        <dbReference type="EMBL" id="OXS39865.1"/>
    </source>
</evidence>
<evidence type="ECO:0000313" key="2">
    <source>
        <dbReference type="Proteomes" id="UP000215261"/>
    </source>
</evidence>
<proteinExistence type="predicted"/>
<evidence type="ECO:0008006" key="3">
    <source>
        <dbReference type="Google" id="ProtNLM"/>
    </source>
</evidence>
<dbReference type="AlphaFoldDB" id="A0A226RIW0"/>
<dbReference type="EMBL" id="LUGO01000051">
    <property type="protein sequence ID" value="OXS39865.1"/>
    <property type="molecule type" value="Genomic_DNA"/>
</dbReference>
<comment type="caution">
    <text evidence="1">The sequence shown here is derived from an EMBL/GenBank/DDBJ whole genome shotgun (WGS) entry which is preliminary data.</text>
</comment>
<name>A0A226RIW0_9LACO</name>
<dbReference type="InterPro" id="IPR006524">
    <property type="entry name" value="ArpU-like"/>
</dbReference>
<dbReference type="RefSeq" id="WP_089143941.1">
    <property type="nucleotide sequence ID" value="NZ_LUGD01000067.1"/>
</dbReference>
<dbReference type="NCBIfam" id="TIGR01637">
    <property type="entry name" value="phage_arpU"/>
    <property type="match status" value="1"/>
</dbReference>
<organism evidence="1 2">
    <name type="scientific">Ligilactobacillus agilis</name>
    <dbReference type="NCBI Taxonomy" id="1601"/>
    <lineage>
        <taxon>Bacteria</taxon>
        <taxon>Bacillati</taxon>
        <taxon>Bacillota</taxon>
        <taxon>Bacilli</taxon>
        <taxon>Lactobacillales</taxon>
        <taxon>Lactobacillaceae</taxon>
        <taxon>Ligilactobacillus</taxon>
    </lineage>
</organism>
<dbReference type="Proteomes" id="UP000215261">
    <property type="component" value="Unassembled WGS sequence"/>
</dbReference>
<reference evidence="1 2" key="1">
    <citation type="submission" date="2016-03" db="EMBL/GenBank/DDBJ databases">
        <title>Sequencing of Lactobacillus Species from Commercial Turkeys.</title>
        <authorList>
            <person name="Johnson T.J."/>
            <person name="Youmans B.P."/>
            <person name="Case K.A."/>
        </authorList>
    </citation>
    <scope>NUCLEOTIDE SEQUENCE [LARGE SCALE GENOMIC DNA]</scope>
    <source>
        <strain evidence="1 2">UMNLA1</strain>
    </source>
</reference>
<accession>A0A226RIW0</accession>
<gene>
    <name evidence="1" type="ORF">AYP69_06360</name>
</gene>
<sequence length="143" mass="16444">MLYSDLNKKATRQKARQFLENDFQRIRRYASYENLISSPKLDGQPKSHNYSNPDNGFINHASNKEIQAIIIKAMSACTEDGPVILKQKYIGGELAYITYGKLNISSATYSRFLNQALLEFADCLYFLTKDFGDDCIDLRVKRR</sequence>
<protein>
    <recommendedName>
        <fullName evidence="3">ArpU family transcriptional regulator</fullName>
    </recommendedName>
</protein>